<evidence type="ECO:0000256" key="4">
    <source>
        <dbReference type="ARBA" id="ARBA00022807"/>
    </source>
</evidence>
<dbReference type="Pfam" id="PF00112">
    <property type="entry name" value="Peptidase_C1"/>
    <property type="match status" value="1"/>
</dbReference>
<evidence type="ECO:0000259" key="8">
    <source>
        <dbReference type="SMART" id="SM00848"/>
    </source>
</evidence>
<dbReference type="AlphaFoldDB" id="A0A9N9XNB5"/>
<keyword evidence="3" id="KW-0378">Hydrolase</keyword>
<dbReference type="PRINTS" id="PR00705">
    <property type="entry name" value="PAPAIN"/>
</dbReference>
<evidence type="ECO:0000256" key="2">
    <source>
        <dbReference type="ARBA" id="ARBA00022670"/>
    </source>
</evidence>
<name>A0A9N9XNB5_PHYSR</name>
<dbReference type="InterPro" id="IPR038765">
    <property type="entry name" value="Papain-like_cys_pep_sf"/>
</dbReference>
<dbReference type="PROSITE" id="PS00139">
    <property type="entry name" value="THIOL_PROTEASE_CYS"/>
    <property type="match status" value="1"/>
</dbReference>
<dbReference type="SMART" id="SM00848">
    <property type="entry name" value="Inhibitor_I29"/>
    <property type="match status" value="1"/>
</dbReference>
<dbReference type="InterPro" id="IPR039417">
    <property type="entry name" value="Peptidase_C1A_papain-like"/>
</dbReference>
<evidence type="ECO:0000313" key="10">
    <source>
        <dbReference type="Proteomes" id="UP001153712"/>
    </source>
</evidence>
<proteinExistence type="inferred from homology"/>
<evidence type="ECO:0000259" key="7">
    <source>
        <dbReference type="SMART" id="SM00645"/>
    </source>
</evidence>
<feature type="domain" description="Cathepsin propeptide inhibitor" evidence="8">
    <location>
        <begin position="46"/>
        <end position="106"/>
    </location>
</feature>
<organism evidence="9 10">
    <name type="scientific">Phyllotreta striolata</name>
    <name type="common">Striped flea beetle</name>
    <name type="synonym">Crioceris striolata</name>
    <dbReference type="NCBI Taxonomy" id="444603"/>
    <lineage>
        <taxon>Eukaryota</taxon>
        <taxon>Metazoa</taxon>
        <taxon>Ecdysozoa</taxon>
        <taxon>Arthropoda</taxon>
        <taxon>Hexapoda</taxon>
        <taxon>Insecta</taxon>
        <taxon>Pterygota</taxon>
        <taxon>Neoptera</taxon>
        <taxon>Endopterygota</taxon>
        <taxon>Coleoptera</taxon>
        <taxon>Polyphaga</taxon>
        <taxon>Cucujiformia</taxon>
        <taxon>Chrysomeloidea</taxon>
        <taxon>Chrysomelidae</taxon>
        <taxon>Galerucinae</taxon>
        <taxon>Alticini</taxon>
        <taxon>Phyllotreta</taxon>
    </lineage>
</organism>
<dbReference type="InterPro" id="IPR013128">
    <property type="entry name" value="Peptidase_C1A"/>
</dbReference>
<dbReference type="SUPFAM" id="SSF54001">
    <property type="entry name" value="Cysteine proteinases"/>
    <property type="match status" value="1"/>
</dbReference>
<comment type="similarity">
    <text evidence="1">Belongs to the peptidase C1 family.</text>
</comment>
<evidence type="ECO:0000313" key="9">
    <source>
        <dbReference type="EMBL" id="CAG9855678.1"/>
    </source>
</evidence>
<dbReference type="FunFam" id="3.90.70.10:FF:000103">
    <property type="entry name" value="Hypothetical LOC496748"/>
    <property type="match status" value="1"/>
</dbReference>
<protein>
    <submittedName>
        <fullName evidence="9">Uncharacterized protein</fullName>
    </submittedName>
</protein>
<gene>
    <name evidence="9" type="ORF">PHYEVI_LOCUS2124</name>
</gene>
<dbReference type="GO" id="GO:0006508">
    <property type="term" value="P:proteolysis"/>
    <property type="evidence" value="ECO:0007669"/>
    <property type="project" value="UniProtKB-KW"/>
</dbReference>
<feature type="domain" description="Peptidase C1A papain C-terminal" evidence="7">
    <location>
        <begin position="134"/>
        <end position="343"/>
    </location>
</feature>
<evidence type="ECO:0000256" key="1">
    <source>
        <dbReference type="ARBA" id="ARBA00008455"/>
    </source>
</evidence>
<dbReference type="SMART" id="SM00645">
    <property type="entry name" value="Pept_C1"/>
    <property type="match status" value="1"/>
</dbReference>
<evidence type="ECO:0000256" key="5">
    <source>
        <dbReference type="ARBA" id="ARBA00023145"/>
    </source>
</evidence>
<dbReference type="PANTHER" id="PTHR12411">
    <property type="entry name" value="CYSTEINE PROTEASE FAMILY C1-RELATED"/>
    <property type="match status" value="1"/>
</dbReference>
<dbReference type="EMBL" id="OU900104">
    <property type="protein sequence ID" value="CAG9855678.1"/>
    <property type="molecule type" value="Genomic_DNA"/>
</dbReference>
<keyword evidence="10" id="KW-1185">Reference proteome</keyword>
<keyword evidence="5" id="KW-0865">Zymogen</keyword>
<dbReference type="OrthoDB" id="10253408at2759"/>
<sequence length="343" mass="39750">MKRRVDKCLVEIFESSTNQQKMKAVLLTFILCLVISELYCSLEHEWNQFKVTYNKKYKTSREEQRRFKAFKKNIREITNHNTRFKKGLETFEKGLTVFADLTKNQFDKKYGFNLFKPKTMIVYTSTHRHNKSASTEYFDWREKGAVTPIKDQGICGSCWIFSAIGMLEGYNLLKTGQLISLSEQNVVDCFSSSSCKGGFPVDAIHYVKENGISTAADYPYRQTQDKCKGNVPRITIDFEGFNTLNVTEDGLKKLLIKFGPLGISLYVSGVWRLYKRGVWYQKECSDNINHAVILVGYGTENGEDYWLIKNSWGKSWGEDGYIKIARNRHENYCGLTKDVMYIY</sequence>
<dbReference type="InterPro" id="IPR000668">
    <property type="entry name" value="Peptidase_C1A_C"/>
</dbReference>
<dbReference type="PROSITE" id="PS00640">
    <property type="entry name" value="THIOL_PROTEASE_ASN"/>
    <property type="match status" value="1"/>
</dbReference>
<evidence type="ECO:0000256" key="6">
    <source>
        <dbReference type="ARBA" id="ARBA00023157"/>
    </source>
</evidence>
<evidence type="ECO:0000256" key="3">
    <source>
        <dbReference type="ARBA" id="ARBA00022801"/>
    </source>
</evidence>
<dbReference type="Pfam" id="PF08246">
    <property type="entry name" value="Inhibitor_I29"/>
    <property type="match status" value="1"/>
</dbReference>
<dbReference type="Proteomes" id="UP001153712">
    <property type="component" value="Chromosome 11"/>
</dbReference>
<dbReference type="InterPro" id="IPR013201">
    <property type="entry name" value="Prot_inhib_I29"/>
</dbReference>
<dbReference type="InterPro" id="IPR000169">
    <property type="entry name" value="Pept_cys_AS"/>
</dbReference>
<keyword evidence="2" id="KW-0645">Protease</keyword>
<dbReference type="Gene3D" id="3.90.70.10">
    <property type="entry name" value="Cysteine proteinases"/>
    <property type="match status" value="1"/>
</dbReference>
<accession>A0A9N9XNB5</accession>
<keyword evidence="4" id="KW-0788">Thiol protease</keyword>
<dbReference type="CDD" id="cd02248">
    <property type="entry name" value="Peptidase_C1A"/>
    <property type="match status" value="1"/>
</dbReference>
<keyword evidence="6" id="KW-1015">Disulfide bond</keyword>
<reference evidence="9" key="1">
    <citation type="submission" date="2022-01" db="EMBL/GenBank/DDBJ databases">
        <authorList>
            <person name="King R."/>
        </authorList>
    </citation>
    <scope>NUCLEOTIDE SEQUENCE</scope>
</reference>
<dbReference type="InterPro" id="IPR025661">
    <property type="entry name" value="Pept_asp_AS"/>
</dbReference>
<dbReference type="GO" id="GO:0008234">
    <property type="term" value="F:cysteine-type peptidase activity"/>
    <property type="evidence" value="ECO:0007669"/>
    <property type="project" value="UniProtKB-KW"/>
</dbReference>